<dbReference type="InterPro" id="IPR040155">
    <property type="entry name" value="CEBPZ/Mak21-like"/>
</dbReference>
<feature type="region of interest" description="Disordered" evidence="2">
    <location>
        <begin position="1"/>
        <end position="95"/>
    </location>
</feature>
<evidence type="ECO:0000313" key="4">
    <source>
        <dbReference type="EnsemblMetazoa" id="AATE000656-PA.1"/>
    </source>
</evidence>
<feature type="compositionally biased region" description="Basic residues" evidence="2">
    <location>
        <begin position="74"/>
        <end position="83"/>
    </location>
</feature>
<sequence>MAIESGKVKKKSEKKRYFDHPVLDEAKPKEAVTGVKKPTKIVFTDNGEQRVVPVETGEGKSSEATEQDESEKGGKRKRTKGVHRGSSSLVTGDDGETTKRWYEHYDSFNTQGELVELKDAEILELRKLCRAAFDAECRARLKDNPPDGKWLQSAMEKGTTRDRASSGALLVQTNPFCNLQALETVIGMVKPSNKGHLDVVEVLTDLMLNSLMPSFRKLIPIQMRGADWRHLQKQDINKGLRDAVYAHWLFEEQLRELYFNFLTNLSVILHSGQDASKCKTIVHASKLFGKIPEKEAFMLTMLVNKLGDPSKLVAVKALYHLGKIVQQHSAMAFVVTSETEKLLFRNNVSNAAQHYALSFLSTISVYGDDATCKKMVNVCFAFFKILTDKGEINSRTMQAILTCLRKAIGSIKREVHLPDIVKPELMNVIFRMVHLADITVGCQGLSLLLEVTETRGPEQNRFYNTLYRKLLDPTLATVGSRISNILFYILHRAMQNDPLPERAQAFVKRLLQVSFYFSPSRVCAALIIINKVLRKRRYLLLDGVAPDEPEMPAKPTSKKGKKTNDDNGNDDDEGQPKPVRRPLRYDAFHRASEYAGANYTLKYELSRYLSYFHPTVQKFAKHILSNTVITYYGDPLRDFSLAQFLERFSFKNPKKPPATTGDGSNKRVLGLVQRKKDYVPSGSRGLPVASLTKDQCTEDEHFIFQFLDQKRERMLHALEKKKARQKSKKGKDADDSEDDEEIDSDVDSLDDDEFDAYLDRLGVPGGQDGDANMDREELDFMQDLEQDMSAGKKKGSDKKSAGRKNAKASQEEDDEDGLDDWDEVPGDEEDDNDDDEDEFGPGGGDDDDEFSDGGSVSLEEGDDDEGEENDGPAVKKRKKSAVSVGGVSDRDFARKLKTTDMNSLFAAADDFSELLERNVDGPPTKKGGKQKRLKKSKIAGSHGTEGEVFNQDESSAKQMAWEQTRFSGKNHKMGGGGGGKKQFRPKKSAVQGKKNVHGRGGAGGGGGKMFGGKGKPKNRK</sequence>
<dbReference type="VEuPathDB" id="VectorBase:AATE000656"/>
<feature type="compositionally biased region" description="Acidic residues" evidence="2">
    <location>
        <begin position="859"/>
        <end position="870"/>
    </location>
</feature>
<feature type="compositionally biased region" description="Basic residues" evidence="2">
    <location>
        <begin position="926"/>
        <end position="937"/>
    </location>
</feature>
<evidence type="ECO:0000256" key="2">
    <source>
        <dbReference type="SAM" id="MobiDB-lite"/>
    </source>
</evidence>
<evidence type="ECO:0000259" key="3">
    <source>
        <dbReference type="Pfam" id="PF03914"/>
    </source>
</evidence>
<protein>
    <recommendedName>
        <fullName evidence="3">CCAAT-binding factor domain-containing protein</fullName>
    </recommendedName>
</protein>
<feature type="region of interest" description="Disordered" evidence="2">
    <location>
        <begin position="549"/>
        <end position="582"/>
    </location>
</feature>
<dbReference type="SUPFAM" id="SSF48371">
    <property type="entry name" value="ARM repeat"/>
    <property type="match status" value="1"/>
</dbReference>
<feature type="compositionally biased region" description="Acidic residues" evidence="2">
    <location>
        <begin position="811"/>
        <end position="851"/>
    </location>
</feature>
<dbReference type="InterPro" id="IPR016024">
    <property type="entry name" value="ARM-type_fold"/>
</dbReference>
<feature type="region of interest" description="Disordered" evidence="2">
    <location>
        <begin position="720"/>
        <end position="889"/>
    </location>
</feature>
<feature type="compositionally biased region" description="Basic residues" evidence="2">
    <location>
        <begin position="791"/>
        <end position="806"/>
    </location>
</feature>
<feature type="domain" description="CCAAT-binding factor" evidence="3">
    <location>
        <begin position="443"/>
        <end position="620"/>
    </location>
</feature>
<proteinExistence type="inferred from homology"/>
<dbReference type="AlphaFoldDB" id="A0A182IK34"/>
<feature type="compositionally biased region" description="Acidic residues" evidence="2">
    <location>
        <begin position="776"/>
        <end position="786"/>
    </location>
</feature>
<accession>A0A182IK34</accession>
<evidence type="ECO:0000256" key="1">
    <source>
        <dbReference type="ARBA" id="ARBA00007797"/>
    </source>
</evidence>
<dbReference type="STRING" id="41427.A0A182IK34"/>
<name>A0A182IK34_ANOAO</name>
<comment type="similarity">
    <text evidence="1">Belongs to the CBF/MAK21 family.</text>
</comment>
<feature type="compositionally biased region" description="Gly residues" evidence="2">
    <location>
        <begin position="998"/>
        <end position="1013"/>
    </location>
</feature>
<feature type="compositionally biased region" description="Acidic residues" evidence="2">
    <location>
        <begin position="734"/>
        <end position="756"/>
    </location>
</feature>
<dbReference type="PANTHER" id="PTHR12048:SF0">
    <property type="entry name" value="CCAAT_ENHANCER-BINDING PROTEIN ZETA"/>
    <property type="match status" value="1"/>
</dbReference>
<reference evidence="4" key="1">
    <citation type="submission" date="2022-08" db="UniProtKB">
        <authorList>
            <consortium name="EnsemblMetazoa"/>
        </authorList>
    </citation>
    <scope>IDENTIFICATION</scope>
    <source>
        <strain evidence="4">EBRO</strain>
    </source>
</reference>
<feature type="region of interest" description="Disordered" evidence="2">
    <location>
        <begin position="917"/>
        <end position="1020"/>
    </location>
</feature>
<dbReference type="PANTHER" id="PTHR12048">
    <property type="entry name" value="CCAAT-BINDING FACTOR-RELATED"/>
    <property type="match status" value="1"/>
</dbReference>
<feature type="compositionally biased region" description="Basic and acidic residues" evidence="2">
    <location>
        <begin position="15"/>
        <end position="30"/>
    </location>
</feature>
<dbReference type="Pfam" id="PF03914">
    <property type="entry name" value="CBF"/>
    <property type="match status" value="1"/>
</dbReference>
<dbReference type="InterPro" id="IPR005612">
    <property type="entry name" value="CCAAT-binding_factor"/>
</dbReference>
<dbReference type="EnsemblMetazoa" id="AATE000656-RA">
    <property type="protein sequence ID" value="AATE000656-PA.1"/>
    <property type="gene ID" value="AATE000656"/>
</dbReference>
<dbReference type="GO" id="GO:0005634">
    <property type="term" value="C:nucleus"/>
    <property type="evidence" value="ECO:0007669"/>
    <property type="project" value="TreeGrafter"/>
</dbReference>
<organism evidence="4">
    <name type="scientific">Anopheles atroparvus</name>
    <name type="common">European mosquito</name>
    <dbReference type="NCBI Taxonomy" id="41427"/>
    <lineage>
        <taxon>Eukaryota</taxon>
        <taxon>Metazoa</taxon>
        <taxon>Ecdysozoa</taxon>
        <taxon>Arthropoda</taxon>
        <taxon>Hexapoda</taxon>
        <taxon>Insecta</taxon>
        <taxon>Pterygota</taxon>
        <taxon>Neoptera</taxon>
        <taxon>Endopterygota</taxon>
        <taxon>Diptera</taxon>
        <taxon>Nematocera</taxon>
        <taxon>Culicoidea</taxon>
        <taxon>Culicidae</taxon>
        <taxon>Anophelinae</taxon>
        <taxon>Anopheles</taxon>
    </lineage>
</organism>